<keyword evidence="5" id="KW-1185">Reference proteome</keyword>
<dbReference type="Gene3D" id="3.90.640.20">
    <property type="entry name" value="Heat-shock cognate protein, ATPase"/>
    <property type="match status" value="1"/>
</dbReference>
<protein>
    <submittedName>
        <fullName evidence="4">DUF3298/DUF4163 domain-containing protein</fullName>
    </submittedName>
</protein>
<dbReference type="InterPro" id="IPR037126">
    <property type="entry name" value="PdaC/RsiV-like_sf"/>
</dbReference>
<evidence type="ECO:0000313" key="4">
    <source>
        <dbReference type="EMBL" id="RGE57539.1"/>
    </source>
</evidence>
<evidence type="ECO:0000259" key="3">
    <source>
        <dbReference type="Pfam" id="PF13739"/>
    </source>
</evidence>
<feature type="region of interest" description="Disordered" evidence="1">
    <location>
        <begin position="50"/>
        <end position="98"/>
    </location>
</feature>
<evidence type="ECO:0000313" key="5">
    <source>
        <dbReference type="Proteomes" id="UP000260812"/>
    </source>
</evidence>
<feature type="compositionally biased region" description="Low complexity" evidence="1">
    <location>
        <begin position="65"/>
        <end position="96"/>
    </location>
</feature>
<feature type="domain" description="DUF3298" evidence="2">
    <location>
        <begin position="256"/>
        <end position="326"/>
    </location>
</feature>
<feature type="domain" description="Deacetylase PdaC" evidence="3">
    <location>
        <begin position="126"/>
        <end position="229"/>
    </location>
</feature>
<accession>A0A3E3I069</accession>
<reference evidence="4" key="1">
    <citation type="submission" date="2018-08" db="EMBL/GenBank/DDBJ databases">
        <title>A genome reference for cultivated species of the human gut microbiota.</title>
        <authorList>
            <person name="Zou Y."/>
            <person name="Xue W."/>
            <person name="Luo G."/>
        </authorList>
    </citation>
    <scope>NUCLEOTIDE SEQUENCE [LARGE SCALE GENOMIC DNA]</scope>
    <source>
        <strain evidence="4">TF05-5AC</strain>
    </source>
</reference>
<evidence type="ECO:0000259" key="2">
    <source>
        <dbReference type="Pfam" id="PF11738"/>
    </source>
</evidence>
<feature type="compositionally biased region" description="Polar residues" evidence="1">
    <location>
        <begin position="53"/>
        <end position="64"/>
    </location>
</feature>
<dbReference type="Pfam" id="PF11738">
    <property type="entry name" value="DUF3298"/>
    <property type="match status" value="1"/>
</dbReference>
<dbReference type="InterPro" id="IPR025303">
    <property type="entry name" value="PdaC"/>
</dbReference>
<name>A0A3E3I069_9FIRM</name>
<dbReference type="Gene3D" id="3.30.565.40">
    <property type="entry name" value="Fervidobacterium nodosum Rt17-B1 like"/>
    <property type="match status" value="1"/>
</dbReference>
<sequence length="330" mass="36140">MPDGFCTFKIPLTGKAKDKIIQREEEIMKKFACFALTAALLLAGCSGTDGDNAAQSQTETGSAAQESTAQESTGQTEQEGTQTEGTQTESTEAASANGASIKAGDYSYHVESLEKEWTTDNGTLACTVKLAYPVFEGDTEGEKNINAFFKEWADDKLDYYENDKDSIVNIALQYQTELETEQNSTQEDSTLPPVPPSEEDFSVGGVTVRGSVISVFMESYSYEGGAHGMPGRANYLFDKTTGKETTLASLISISEEELNQKVRGLFQEQVKGNTEGFFEDAEETLNNKKDFIDNYYFSEDGVVFYATPYEIAPYAAGYTEITVPFEELGL</sequence>
<feature type="compositionally biased region" description="Polar residues" evidence="1">
    <location>
        <begin position="178"/>
        <end position="189"/>
    </location>
</feature>
<feature type="region of interest" description="Disordered" evidence="1">
    <location>
        <begin position="178"/>
        <end position="202"/>
    </location>
</feature>
<dbReference type="Pfam" id="PF13739">
    <property type="entry name" value="PdaC"/>
    <property type="match status" value="1"/>
</dbReference>
<dbReference type="Proteomes" id="UP000260812">
    <property type="component" value="Unassembled WGS sequence"/>
</dbReference>
<dbReference type="AlphaFoldDB" id="A0A3E3I069"/>
<dbReference type="InterPro" id="IPR021729">
    <property type="entry name" value="DUF3298"/>
</dbReference>
<organism evidence="4 5">
    <name type="scientific">Eisenbergiella massiliensis</name>
    <dbReference type="NCBI Taxonomy" id="1720294"/>
    <lineage>
        <taxon>Bacteria</taxon>
        <taxon>Bacillati</taxon>
        <taxon>Bacillota</taxon>
        <taxon>Clostridia</taxon>
        <taxon>Lachnospirales</taxon>
        <taxon>Lachnospiraceae</taxon>
        <taxon>Eisenbergiella</taxon>
    </lineage>
</organism>
<proteinExistence type="predicted"/>
<gene>
    <name evidence="4" type="ORF">DXC51_19460</name>
</gene>
<comment type="caution">
    <text evidence="4">The sequence shown here is derived from an EMBL/GenBank/DDBJ whole genome shotgun (WGS) entry which is preliminary data.</text>
</comment>
<dbReference type="EMBL" id="QVLV01000015">
    <property type="protein sequence ID" value="RGE57539.1"/>
    <property type="molecule type" value="Genomic_DNA"/>
</dbReference>
<evidence type="ECO:0000256" key="1">
    <source>
        <dbReference type="SAM" id="MobiDB-lite"/>
    </source>
</evidence>